<accession>A0A2N5SIP7</accession>
<organism evidence="2 4">
    <name type="scientific">Puccinia coronata f. sp. avenae</name>
    <dbReference type="NCBI Taxonomy" id="200324"/>
    <lineage>
        <taxon>Eukaryota</taxon>
        <taxon>Fungi</taxon>
        <taxon>Dikarya</taxon>
        <taxon>Basidiomycota</taxon>
        <taxon>Pucciniomycotina</taxon>
        <taxon>Pucciniomycetes</taxon>
        <taxon>Pucciniales</taxon>
        <taxon>Pucciniaceae</taxon>
        <taxon>Puccinia</taxon>
    </lineage>
</organism>
<dbReference type="EMBL" id="PGCI01000863">
    <property type="protein sequence ID" value="PLW13105.1"/>
    <property type="molecule type" value="Genomic_DNA"/>
</dbReference>
<reference evidence="2 4" key="1">
    <citation type="submission" date="2017-11" db="EMBL/GenBank/DDBJ databases">
        <title>De novo assembly and phasing of dikaryotic genomes from two isolates of Puccinia coronata f. sp. avenae, the causal agent of oat crown rust.</title>
        <authorList>
            <person name="Miller M.E."/>
            <person name="Zhang Y."/>
            <person name="Omidvar V."/>
            <person name="Sperschneider J."/>
            <person name="Schwessinger B."/>
            <person name="Raley C."/>
            <person name="Palmer J.M."/>
            <person name="Garnica D."/>
            <person name="Upadhyaya N."/>
            <person name="Rathjen J."/>
            <person name="Taylor J.M."/>
            <person name="Park R.F."/>
            <person name="Dodds P.N."/>
            <person name="Hirsch C.D."/>
            <person name="Kianian S.F."/>
            <person name="Figueroa M."/>
        </authorList>
    </citation>
    <scope>NUCLEOTIDE SEQUENCE [LARGE SCALE GENOMIC DNA]</scope>
    <source>
        <strain evidence="2">12SD80</strain>
    </source>
</reference>
<dbReference type="EMBL" id="PGCI01000300">
    <property type="protein sequence ID" value="PLW30383.1"/>
    <property type="molecule type" value="Genomic_DNA"/>
</dbReference>
<evidence type="ECO:0000313" key="3">
    <source>
        <dbReference type="EMBL" id="PLW30383.1"/>
    </source>
</evidence>
<comment type="caution">
    <text evidence="2">The sequence shown here is derived from an EMBL/GenBank/DDBJ whole genome shotgun (WGS) entry which is preliminary data.</text>
</comment>
<dbReference type="Proteomes" id="UP000235392">
    <property type="component" value="Unassembled WGS sequence"/>
</dbReference>
<evidence type="ECO:0000313" key="4">
    <source>
        <dbReference type="Proteomes" id="UP000235392"/>
    </source>
</evidence>
<evidence type="ECO:0000313" key="2">
    <source>
        <dbReference type="EMBL" id="PLW13105.1"/>
    </source>
</evidence>
<dbReference type="AlphaFoldDB" id="A0A2N5SIP7"/>
<proteinExistence type="predicted"/>
<protein>
    <submittedName>
        <fullName evidence="2">Uncharacterized protein</fullName>
    </submittedName>
</protein>
<feature type="region of interest" description="Disordered" evidence="1">
    <location>
        <begin position="1"/>
        <end position="26"/>
    </location>
</feature>
<sequence length="227" mass="25798">METPAHDEASPDSCPSPSNRRVAPPLRFRRLPQIHMSSSPAYRRMEPYIKPPPLLPEEAEILSSEVSCEAAASPRGQPSEDIEVLADQCRLYLDSPTIQDEMKDVILHDFYLSDPSDPPLDITRKRILNSEAEASRYFKAASRRQAFVFTSAPQQSNGAPKSEKSTKSLKRCNPFRINVSDDAPGKRFLASTRLIMIQNWRIQVHVQDTCFRANRTLRNNWVFELAD</sequence>
<evidence type="ECO:0000256" key="1">
    <source>
        <dbReference type="SAM" id="MobiDB-lite"/>
    </source>
</evidence>
<gene>
    <name evidence="3" type="ORF">PCASD_21272</name>
    <name evidence="2" type="ORF">PCASD_24731</name>
</gene>
<name>A0A2N5SIP7_9BASI</name>